<dbReference type="RefSeq" id="XP_040762114.1">
    <property type="nucleotide sequence ID" value="XM_040901927.1"/>
</dbReference>
<name>A0A165D9D0_9APHY</name>
<dbReference type="Proteomes" id="UP000076871">
    <property type="component" value="Unassembled WGS sequence"/>
</dbReference>
<dbReference type="AlphaFoldDB" id="A0A165D9D0"/>
<dbReference type="GeneID" id="63818958"/>
<dbReference type="EMBL" id="KV427637">
    <property type="protein sequence ID" value="KZT04374.1"/>
    <property type="molecule type" value="Genomic_DNA"/>
</dbReference>
<keyword evidence="2" id="KW-1185">Reference proteome</keyword>
<organism evidence="1 2">
    <name type="scientific">Laetiporus sulphureus 93-53</name>
    <dbReference type="NCBI Taxonomy" id="1314785"/>
    <lineage>
        <taxon>Eukaryota</taxon>
        <taxon>Fungi</taxon>
        <taxon>Dikarya</taxon>
        <taxon>Basidiomycota</taxon>
        <taxon>Agaricomycotina</taxon>
        <taxon>Agaricomycetes</taxon>
        <taxon>Polyporales</taxon>
        <taxon>Laetiporus</taxon>
    </lineage>
</organism>
<evidence type="ECO:0000313" key="2">
    <source>
        <dbReference type="Proteomes" id="UP000076871"/>
    </source>
</evidence>
<proteinExistence type="predicted"/>
<dbReference type="InParanoid" id="A0A165D9D0"/>
<reference evidence="1 2" key="1">
    <citation type="journal article" date="2016" name="Mol. Biol. Evol.">
        <title>Comparative Genomics of Early-Diverging Mushroom-Forming Fungi Provides Insights into the Origins of Lignocellulose Decay Capabilities.</title>
        <authorList>
            <person name="Nagy L.G."/>
            <person name="Riley R."/>
            <person name="Tritt A."/>
            <person name="Adam C."/>
            <person name="Daum C."/>
            <person name="Floudas D."/>
            <person name="Sun H."/>
            <person name="Yadav J.S."/>
            <person name="Pangilinan J."/>
            <person name="Larsson K.H."/>
            <person name="Matsuura K."/>
            <person name="Barry K."/>
            <person name="Labutti K."/>
            <person name="Kuo R."/>
            <person name="Ohm R.A."/>
            <person name="Bhattacharya S.S."/>
            <person name="Shirouzu T."/>
            <person name="Yoshinaga Y."/>
            <person name="Martin F.M."/>
            <person name="Grigoriev I.V."/>
            <person name="Hibbett D.S."/>
        </authorList>
    </citation>
    <scope>NUCLEOTIDE SEQUENCE [LARGE SCALE GENOMIC DNA]</scope>
    <source>
        <strain evidence="1 2">93-53</strain>
    </source>
</reference>
<gene>
    <name evidence="1" type="ORF">LAESUDRAFT_306849</name>
</gene>
<protein>
    <submittedName>
        <fullName evidence="1">Uncharacterized protein</fullName>
    </submittedName>
</protein>
<sequence length="209" mass="23571">MLTRTGVYTSVAEVPLGAPVADWLRNSAESLLVLRLFFAQRGYKIKYDGFAGHRLITVYLIHRHVGLPKHIYTTNIPPTFTQSIRSTPSLPPWESATPHQRWSTLPSRCQRARRTRTGCSIRASSYTNRRGSVACLPPSSMLSRPSRFGASCHRRRRRCGARPYHRGLCPTRALKSSLLSLSLPCSHPQSSQGRRSVLRTTCNFSMHQL</sequence>
<evidence type="ECO:0000313" key="1">
    <source>
        <dbReference type="EMBL" id="KZT04374.1"/>
    </source>
</evidence>
<accession>A0A165D9D0</accession>